<dbReference type="InterPro" id="IPR017930">
    <property type="entry name" value="Myb_dom"/>
</dbReference>
<sequence>MGLMTSVSHLCLEGSCPDAHRTIFLLTSRNMNNHNEANNVSGASFYSFNNSLSANRLKSANLLVSPIIGTPTQAMAVVDAQQRVPAAAKATNDGPVGRRRKKKSPPATAGKTTLKKRRKGRQVWTTTEDLALRRLVEGHNFDDPSMKSHWQQIAETLKSGRNGKQCRDRYQNHLRPEIKKGKWTHEEEHMIREMHKSFGTKWSCMAKLMKNRTDNDIKNKWYSMMRKEKKAQEKLDKTLNKTQSMLENETIYDNMSYEDLSRMATQPGANDAGILPSFQQEAFNGTDAPPSAYYSTQLQAGDQGSFAVLSAAAASRPMIPCIGVPMVGGAQPTQYSATMGMAAAPGLYMDALGPSPIRFFGVPNPAGGGMGSGANWQHGSKMPTLSQPSSEEDVFMASDKGDDSPLVPALGNRGSTAPTLWNDMPFTKHSSV</sequence>
<feature type="domain" description="HTH myb-type" evidence="3">
    <location>
        <begin position="175"/>
        <end position="229"/>
    </location>
</feature>
<evidence type="ECO:0000259" key="3">
    <source>
        <dbReference type="PROSITE" id="PS51294"/>
    </source>
</evidence>
<feature type="region of interest" description="Disordered" evidence="1">
    <location>
        <begin position="86"/>
        <end position="122"/>
    </location>
</feature>
<dbReference type="Proteomes" id="UP001153069">
    <property type="component" value="Unassembled WGS sequence"/>
</dbReference>
<dbReference type="InterPro" id="IPR001005">
    <property type="entry name" value="SANT/Myb"/>
</dbReference>
<dbReference type="PANTHER" id="PTHR45614">
    <property type="entry name" value="MYB PROTEIN-RELATED"/>
    <property type="match status" value="1"/>
</dbReference>
<dbReference type="Pfam" id="PF13921">
    <property type="entry name" value="Myb_DNA-bind_6"/>
    <property type="match status" value="1"/>
</dbReference>
<gene>
    <name evidence="4" type="ORF">SEMRO_135_G063780.1</name>
</gene>
<dbReference type="SUPFAM" id="SSF46689">
    <property type="entry name" value="Homeodomain-like"/>
    <property type="match status" value="1"/>
</dbReference>
<dbReference type="InterPro" id="IPR009057">
    <property type="entry name" value="Homeodomain-like_sf"/>
</dbReference>
<dbReference type="AlphaFoldDB" id="A0A9N8DKI0"/>
<name>A0A9N8DKI0_9STRA</name>
<reference evidence="4" key="1">
    <citation type="submission" date="2020-06" db="EMBL/GenBank/DDBJ databases">
        <authorList>
            <consortium name="Plant Systems Biology data submission"/>
        </authorList>
    </citation>
    <scope>NUCLEOTIDE SEQUENCE</scope>
    <source>
        <strain evidence="4">D6</strain>
    </source>
</reference>
<evidence type="ECO:0000259" key="2">
    <source>
        <dbReference type="PROSITE" id="PS50090"/>
    </source>
</evidence>
<accession>A0A9N8DKI0</accession>
<dbReference type="GO" id="GO:0005634">
    <property type="term" value="C:nucleus"/>
    <property type="evidence" value="ECO:0007669"/>
    <property type="project" value="TreeGrafter"/>
</dbReference>
<dbReference type="CDD" id="cd00167">
    <property type="entry name" value="SANT"/>
    <property type="match status" value="2"/>
</dbReference>
<dbReference type="PROSITE" id="PS50090">
    <property type="entry name" value="MYB_LIKE"/>
    <property type="match status" value="2"/>
</dbReference>
<feature type="region of interest" description="Disordered" evidence="1">
    <location>
        <begin position="411"/>
        <end position="432"/>
    </location>
</feature>
<dbReference type="GO" id="GO:0000978">
    <property type="term" value="F:RNA polymerase II cis-regulatory region sequence-specific DNA binding"/>
    <property type="evidence" value="ECO:0007669"/>
    <property type="project" value="TreeGrafter"/>
</dbReference>
<proteinExistence type="predicted"/>
<dbReference type="InterPro" id="IPR050560">
    <property type="entry name" value="MYB_TF"/>
</dbReference>
<evidence type="ECO:0000313" key="4">
    <source>
        <dbReference type="EMBL" id="CAB9502394.1"/>
    </source>
</evidence>
<comment type="caution">
    <text evidence="4">The sequence shown here is derived from an EMBL/GenBank/DDBJ whole genome shotgun (WGS) entry which is preliminary data.</text>
</comment>
<dbReference type="PANTHER" id="PTHR45614:SF274">
    <property type="entry name" value="MYB-LIKE DNA-BINDING PROTEIN"/>
    <property type="match status" value="1"/>
</dbReference>
<protein>
    <submittedName>
        <fullName evidence="4">Myb-related protein A</fullName>
    </submittedName>
</protein>
<evidence type="ECO:0000256" key="1">
    <source>
        <dbReference type="SAM" id="MobiDB-lite"/>
    </source>
</evidence>
<feature type="domain" description="Myb-like" evidence="2">
    <location>
        <begin position="175"/>
        <end position="225"/>
    </location>
</feature>
<dbReference type="Gene3D" id="1.10.10.60">
    <property type="entry name" value="Homeodomain-like"/>
    <property type="match status" value="2"/>
</dbReference>
<feature type="domain" description="Myb-like" evidence="2">
    <location>
        <begin position="116"/>
        <end position="174"/>
    </location>
</feature>
<dbReference type="PROSITE" id="PS51294">
    <property type="entry name" value="HTH_MYB"/>
    <property type="match status" value="2"/>
</dbReference>
<dbReference type="OrthoDB" id="47994at2759"/>
<feature type="domain" description="HTH myb-type" evidence="3">
    <location>
        <begin position="116"/>
        <end position="174"/>
    </location>
</feature>
<dbReference type="GO" id="GO:0000981">
    <property type="term" value="F:DNA-binding transcription factor activity, RNA polymerase II-specific"/>
    <property type="evidence" value="ECO:0007669"/>
    <property type="project" value="TreeGrafter"/>
</dbReference>
<organism evidence="4 5">
    <name type="scientific">Seminavis robusta</name>
    <dbReference type="NCBI Taxonomy" id="568900"/>
    <lineage>
        <taxon>Eukaryota</taxon>
        <taxon>Sar</taxon>
        <taxon>Stramenopiles</taxon>
        <taxon>Ochrophyta</taxon>
        <taxon>Bacillariophyta</taxon>
        <taxon>Bacillariophyceae</taxon>
        <taxon>Bacillariophycidae</taxon>
        <taxon>Naviculales</taxon>
        <taxon>Naviculaceae</taxon>
        <taxon>Seminavis</taxon>
    </lineage>
</organism>
<dbReference type="SMART" id="SM00717">
    <property type="entry name" value="SANT"/>
    <property type="match status" value="2"/>
</dbReference>
<keyword evidence="5" id="KW-1185">Reference proteome</keyword>
<dbReference type="EMBL" id="CAICTM010000134">
    <property type="protein sequence ID" value="CAB9502394.1"/>
    <property type="molecule type" value="Genomic_DNA"/>
</dbReference>
<evidence type="ECO:0000313" key="5">
    <source>
        <dbReference type="Proteomes" id="UP001153069"/>
    </source>
</evidence>